<proteinExistence type="predicted"/>
<sequence>ALPRRAEVTALQSRLLFFLPRAVRCLVLSEGGTGLLCVATFQSSNNSVFARTKLKEFLLSSPVHC</sequence>
<keyword evidence="2" id="KW-1185">Reference proteome</keyword>
<dbReference type="EMBL" id="MIGC01004892">
    <property type="protein sequence ID" value="PHJ17534.1"/>
    <property type="molecule type" value="Genomic_DNA"/>
</dbReference>
<dbReference type="VEuPathDB" id="ToxoDB:CSUI_008640"/>
<reference evidence="1 2" key="1">
    <citation type="journal article" date="2017" name="Int. J. Parasitol.">
        <title>The genome of the protozoan parasite Cystoisospora suis and a reverse vaccinology approach to identify vaccine candidates.</title>
        <authorList>
            <person name="Palmieri N."/>
            <person name="Shrestha A."/>
            <person name="Ruttkowski B."/>
            <person name="Beck T."/>
            <person name="Vogl C."/>
            <person name="Tomley F."/>
            <person name="Blake D.P."/>
            <person name="Joachim A."/>
        </authorList>
    </citation>
    <scope>NUCLEOTIDE SEQUENCE [LARGE SCALE GENOMIC DNA]</scope>
    <source>
        <strain evidence="1 2">Wien I</strain>
    </source>
</reference>
<comment type="caution">
    <text evidence="1">The sequence shown here is derived from an EMBL/GenBank/DDBJ whole genome shotgun (WGS) entry which is preliminary data.</text>
</comment>
<organism evidence="1 2">
    <name type="scientific">Cystoisospora suis</name>
    <dbReference type="NCBI Taxonomy" id="483139"/>
    <lineage>
        <taxon>Eukaryota</taxon>
        <taxon>Sar</taxon>
        <taxon>Alveolata</taxon>
        <taxon>Apicomplexa</taxon>
        <taxon>Conoidasida</taxon>
        <taxon>Coccidia</taxon>
        <taxon>Eucoccidiorida</taxon>
        <taxon>Eimeriorina</taxon>
        <taxon>Sarcocystidae</taxon>
        <taxon>Cystoisospora</taxon>
    </lineage>
</organism>
<feature type="non-terminal residue" evidence="1">
    <location>
        <position position="1"/>
    </location>
</feature>
<accession>A0A2C6KM61</accession>
<gene>
    <name evidence="1" type="ORF">CSUI_008640</name>
</gene>
<protein>
    <submittedName>
        <fullName evidence="1">Uncharacterized protein</fullName>
    </submittedName>
</protein>
<evidence type="ECO:0000313" key="1">
    <source>
        <dbReference type="EMBL" id="PHJ17534.1"/>
    </source>
</evidence>
<dbReference type="RefSeq" id="XP_067919253.1">
    <property type="nucleotide sequence ID" value="XM_068068767.1"/>
</dbReference>
<dbReference type="GeneID" id="94431978"/>
<dbReference type="Proteomes" id="UP000221165">
    <property type="component" value="Unassembled WGS sequence"/>
</dbReference>
<name>A0A2C6KM61_9APIC</name>
<dbReference type="AlphaFoldDB" id="A0A2C6KM61"/>
<evidence type="ECO:0000313" key="2">
    <source>
        <dbReference type="Proteomes" id="UP000221165"/>
    </source>
</evidence>